<proteinExistence type="predicted"/>
<sequence length="394" mass="41602">MKGSVTTSAIVHASLLAFALVSLGSPAPLEVSQAESMPVDLVSVEEMTQIQQGDKTAPKAEKSAPVPTTRPDIVPDAQNTGNNTADLDAPPTPTTKPNNNDSAAAPPKQEKPAPVTDTKPNDVKDIVKEETSAPKPMETASLPIPKPEIATPPTPTQPPAQQQAQEPPPQNQEPAEIPVPPNVPRPNSRPQPPEPKPEPPKQAEQKPAETKPAEKPAEKKPDQAKSTEKPTDKKPADRKQETAKSASSQASEFNADEISKLLNKQAPSGGGAKRSTETASLGGKKTIGTGLSASEIDNVRGQIEGNWNMPGGLTGVSEVRVVVRVSLDQNGNIVGQPEVTATGGPDGTRRAVEGSARRAIFRSQPLKNLPPDKYEGEKGWNTMVLNFDPSEFAT</sequence>
<feature type="compositionally biased region" description="Pro residues" evidence="1">
    <location>
        <begin position="144"/>
        <end position="158"/>
    </location>
</feature>
<evidence type="ECO:0000256" key="2">
    <source>
        <dbReference type="SAM" id="SignalP"/>
    </source>
</evidence>
<feature type="compositionally biased region" description="Basic and acidic residues" evidence="1">
    <location>
        <begin position="195"/>
        <end position="242"/>
    </location>
</feature>
<dbReference type="AlphaFoldDB" id="A0A081CQC5"/>
<dbReference type="OrthoDB" id="7161229at2"/>
<feature type="signal peptide" evidence="2">
    <location>
        <begin position="1"/>
        <end position="19"/>
    </location>
</feature>
<dbReference type="Gene3D" id="3.30.1150.10">
    <property type="match status" value="1"/>
</dbReference>
<evidence type="ECO:0000313" key="4">
    <source>
        <dbReference type="Proteomes" id="UP000028701"/>
    </source>
</evidence>
<feature type="compositionally biased region" description="Pro residues" evidence="1">
    <location>
        <begin position="166"/>
        <end position="194"/>
    </location>
</feature>
<organism evidence="3 4">
    <name type="scientific">Agrobacterium rubi TR3 = NBRC 13261</name>
    <dbReference type="NCBI Taxonomy" id="1368415"/>
    <lineage>
        <taxon>Bacteria</taxon>
        <taxon>Pseudomonadati</taxon>
        <taxon>Pseudomonadota</taxon>
        <taxon>Alphaproteobacteria</taxon>
        <taxon>Hyphomicrobiales</taxon>
        <taxon>Rhizobiaceae</taxon>
        <taxon>Rhizobium/Agrobacterium group</taxon>
        <taxon>Agrobacterium</taxon>
    </lineage>
</organism>
<feature type="compositionally biased region" description="Low complexity" evidence="1">
    <location>
        <begin position="95"/>
        <end position="107"/>
    </location>
</feature>
<dbReference type="eggNOG" id="COG3266">
    <property type="taxonomic scope" value="Bacteria"/>
</dbReference>
<reference evidence="3 4" key="1">
    <citation type="submission" date="2014-08" db="EMBL/GenBank/DDBJ databases">
        <title>Whole genome shotgun sequence of Rhizobium rubi NBRC 13261.</title>
        <authorList>
            <person name="Katano-Makiyama Y."/>
            <person name="Hosoyama A."/>
            <person name="Hashimoto M."/>
            <person name="Hosoyama Y."/>
            <person name="Noguchi M."/>
            <person name="Tsuchikane K."/>
            <person name="Uohara A."/>
            <person name="Ohji S."/>
            <person name="Ichikawa N."/>
            <person name="Kimura A."/>
            <person name="Yamazoe A."/>
            <person name="Fujita N."/>
        </authorList>
    </citation>
    <scope>NUCLEOTIDE SEQUENCE [LARGE SCALE GENOMIC DNA]</scope>
    <source>
        <strain evidence="3 4">NBRC 13261</strain>
    </source>
</reference>
<protein>
    <submittedName>
        <fullName evidence="3">Protein TolA</fullName>
    </submittedName>
</protein>
<dbReference type="RefSeq" id="WP_045228482.1">
    <property type="nucleotide sequence ID" value="NZ_BBJU01000003.1"/>
</dbReference>
<name>A0A081CQC5_9HYPH</name>
<dbReference type="EMBL" id="BBJU01000003">
    <property type="protein sequence ID" value="GAK68871.1"/>
    <property type="molecule type" value="Genomic_DNA"/>
</dbReference>
<feature type="region of interest" description="Disordered" evidence="1">
    <location>
        <begin position="46"/>
        <end position="294"/>
    </location>
</feature>
<evidence type="ECO:0000256" key="1">
    <source>
        <dbReference type="SAM" id="MobiDB-lite"/>
    </source>
</evidence>
<feature type="compositionally biased region" description="Basic and acidic residues" evidence="1">
    <location>
        <begin position="119"/>
        <end position="132"/>
    </location>
</feature>
<feature type="chain" id="PRO_5001755948" evidence="2">
    <location>
        <begin position="20"/>
        <end position="394"/>
    </location>
</feature>
<comment type="caution">
    <text evidence="3">The sequence shown here is derived from an EMBL/GenBank/DDBJ whole genome shotgun (WGS) entry which is preliminary data.</text>
</comment>
<gene>
    <name evidence="3" type="primary">tolA</name>
    <name evidence="3" type="ORF">RRU01S_03_00380</name>
</gene>
<feature type="compositionally biased region" description="Polar residues" evidence="1">
    <location>
        <begin position="243"/>
        <end position="252"/>
    </location>
</feature>
<dbReference type="Proteomes" id="UP000028701">
    <property type="component" value="Unassembled WGS sequence"/>
</dbReference>
<evidence type="ECO:0000313" key="3">
    <source>
        <dbReference type="EMBL" id="GAK68871.1"/>
    </source>
</evidence>
<keyword evidence="2" id="KW-0732">Signal</keyword>
<accession>A0A081CQC5</accession>